<sequence>MNKPLDPVSLLLFTLLIIWTTSKLIHDAPLAFLKTSHGLLSHFKLPHLVFVPGVPQFPLGPCKSEDQLLSLISPFITPHKLTLLYHPNFVVSDGHLDVECKSFVQIDDDKGYSEPLQHTAPLQHIASRITHYLWPIIRSINQIGVDSSLVVCFGAQVRNLCSSSLFFFFITLRFHVEFADSTQCYSQEIHWHQFTSPVKTLMYKEEFSRGKQFFMVNLFMKNWIDLSSGKIILLTLQERAQTLDINIHGPNIKLSLLGTSMYCIAQKLKKIKLDLKSWSECTFGNFKQKLEKNANKLLRVEQKLVAQPNSTCLNNWHYRLIKQREKNTFVQLKILGKTRSKGFAS</sequence>
<evidence type="ECO:0000313" key="3">
    <source>
        <dbReference type="Proteomes" id="UP001153076"/>
    </source>
</evidence>
<feature type="chain" id="PRO_5040146405" evidence="1">
    <location>
        <begin position="23"/>
        <end position="345"/>
    </location>
</feature>
<dbReference type="Proteomes" id="UP001153076">
    <property type="component" value="Unassembled WGS sequence"/>
</dbReference>
<feature type="signal peptide" evidence="1">
    <location>
        <begin position="1"/>
        <end position="22"/>
    </location>
</feature>
<evidence type="ECO:0000313" key="2">
    <source>
        <dbReference type="EMBL" id="KAJ8434289.1"/>
    </source>
</evidence>
<proteinExistence type="predicted"/>
<keyword evidence="3" id="KW-1185">Reference proteome</keyword>
<comment type="caution">
    <text evidence="2">The sequence shown here is derived from an EMBL/GenBank/DDBJ whole genome shotgun (WGS) entry which is preliminary data.</text>
</comment>
<gene>
    <name evidence="2" type="ORF">Cgig2_009264</name>
</gene>
<dbReference type="EMBL" id="JAKOGI010000488">
    <property type="protein sequence ID" value="KAJ8434289.1"/>
    <property type="molecule type" value="Genomic_DNA"/>
</dbReference>
<evidence type="ECO:0000256" key="1">
    <source>
        <dbReference type="SAM" id="SignalP"/>
    </source>
</evidence>
<name>A0A9Q1K0I3_9CARY</name>
<accession>A0A9Q1K0I3</accession>
<keyword evidence="1" id="KW-0732">Signal</keyword>
<reference evidence="2" key="1">
    <citation type="submission" date="2022-04" db="EMBL/GenBank/DDBJ databases">
        <title>Carnegiea gigantea Genome sequencing and assembly v2.</title>
        <authorList>
            <person name="Copetti D."/>
            <person name="Sanderson M.J."/>
            <person name="Burquez A."/>
            <person name="Wojciechowski M.F."/>
        </authorList>
    </citation>
    <scope>NUCLEOTIDE SEQUENCE</scope>
    <source>
        <strain evidence="2">SGP5-SGP5p</strain>
        <tissue evidence="2">Aerial part</tissue>
    </source>
</reference>
<dbReference type="AlphaFoldDB" id="A0A9Q1K0I3"/>
<organism evidence="2 3">
    <name type="scientific">Carnegiea gigantea</name>
    <dbReference type="NCBI Taxonomy" id="171969"/>
    <lineage>
        <taxon>Eukaryota</taxon>
        <taxon>Viridiplantae</taxon>
        <taxon>Streptophyta</taxon>
        <taxon>Embryophyta</taxon>
        <taxon>Tracheophyta</taxon>
        <taxon>Spermatophyta</taxon>
        <taxon>Magnoliopsida</taxon>
        <taxon>eudicotyledons</taxon>
        <taxon>Gunneridae</taxon>
        <taxon>Pentapetalae</taxon>
        <taxon>Caryophyllales</taxon>
        <taxon>Cactineae</taxon>
        <taxon>Cactaceae</taxon>
        <taxon>Cactoideae</taxon>
        <taxon>Echinocereeae</taxon>
        <taxon>Carnegiea</taxon>
    </lineage>
</organism>
<protein>
    <submittedName>
        <fullName evidence="2">Uncharacterized protein</fullName>
    </submittedName>
</protein>